<gene>
    <name evidence="3" type="ORF">DBRI1063_LOCUS11336</name>
    <name evidence="4" type="ORF">DBRI1063_LOCUS11338</name>
</gene>
<organism evidence="4">
    <name type="scientific">Ditylum brightwellii</name>
    <dbReference type="NCBI Taxonomy" id="49249"/>
    <lineage>
        <taxon>Eukaryota</taxon>
        <taxon>Sar</taxon>
        <taxon>Stramenopiles</taxon>
        <taxon>Ochrophyta</taxon>
        <taxon>Bacillariophyta</taxon>
        <taxon>Mediophyceae</taxon>
        <taxon>Lithodesmiophycidae</taxon>
        <taxon>Lithodesmiales</taxon>
        <taxon>Lithodesmiaceae</taxon>
        <taxon>Ditylum</taxon>
    </lineage>
</organism>
<proteinExistence type="predicted"/>
<feature type="domain" description="ATP-dependent RNA helicase Ski2/MTR4 C-terminal" evidence="2">
    <location>
        <begin position="227"/>
        <end position="403"/>
    </location>
</feature>
<dbReference type="Gene3D" id="1.10.3380.30">
    <property type="match status" value="1"/>
</dbReference>
<dbReference type="InterPro" id="IPR012961">
    <property type="entry name" value="Ski2/MTR4_C"/>
</dbReference>
<dbReference type="Pfam" id="PF08148">
    <property type="entry name" value="DSHCT"/>
    <property type="match status" value="1"/>
</dbReference>
<feature type="region of interest" description="Disordered" evidence="1">
    <location>
        <begin position="409"/>
        <end position="454"/>
    </location>
</feature>
<dbReference type="AlphaFoldDB" id="A0A6U3RH20"/>
<protein>
    <recommendedName>
        <fullName evidence="2">ATP-dependent RNA helicase Ski2/MTR4 C-terminal domain-containing protein</fullName>
    </recommendedName>
</protein>
<reference evidence="4" key="1">
    <citation type="submission" date="2021-01" db="EMBL/GenBank/DDBJ databases">
        <authorList>
            <person name="Corre E."/>
            <person name="Pelletier E."/>
            <person name="Niang G."/>
            <person name="Scheremetjew M."/>
            <person name="Finn R."/>
            <person name="Kale V."/>
            <person name="Holt S."/>
            <person name="Cochrane G."/>
            <person name="Meng A."/>
            <person name="Brown T."/>
            <person name="Cohen L."/>
        </authorList>
    </citation>
    <scope>NUCLEOTIDE SEQUENCE</scope>
    <source>
        <strain evidence="4">Pop2</strain>
    </source>
</reference>
<dbReference type="SMART" id="SM01142">
    <property type="entry name" value="DSHCT"/>
    <property type="match status" value="1"/>
</dbReference>
<evidence type="ECO:0000259" key="2">
    <source>
        <dbReference type="SMART" id="SM01142"/>
    </source>
</evidence>
<name>A0A6U3RH20_9STRA</name>
<evidence type="ECO:0000313" key="3">
    <source>
        <dbReference type="EMBL" id="CAD9330514.1"/>
    </source>
</evidence>
<feature type="region of interest" description="Disordered" evidence="1">
    <location>
        <begin position="215"/>
        <end position="234"/>
    </location>
</feature>
<accession>A0A6U3RH20</accession>
<dbReference type="EMBL" id="HBGN01017723">
    <property type="protein sequence ID" value="CAD9330520.1"/>
    <property type="molecule type" value="Transcribed_RNA"/>
</dbReference>
<sequence length="454" mass="50389">MSSELETQRKRLAKSERDVAEHIFERIATAANNAMKGSSLEADVLRAALVSTRREGSMNNDAPLTAEELTKFAKSGVVMNRKRRKMKDGNPKNKVNTAALMEQIESLESYQDDSWDDMLALTDVLEAFGCLTRVSDSVDVDSDNENDRESVMYDVTQAGINIGMLGFENSLWCLVAIGGAWDVANASYQLDEFRSSWEDFNDEYLVDAINEDDISQNAADSQQKKDKNNKMPKPQQEAESLLSLLCSLSPSELAGYVSCLVSEGSRSSASIVESFQTLSPTMQQVVQSTLSSMERLLEVQKKCSVDESSVKCQLELGTFEVVAEWASGCSWNEALEISGSAPGDLIRTLNRALDALRQLGNLPYVPIRGTDLDGVTVHETSRGIHPIIRKMCREAAIAMDRYPVKDPLLFDSEEGEDTSENDDEEQDISDDLINSEEIVYTEEEQSKPYEKSSE</sequence>
<dbReference type="EMBL" id="HBGN01017721">
    <property type="protein sequence ID" value="CAD9330514.1"/>
    <property type="molecule type" value="Transcribed_RNA"/>
</dbReference>
<evidence type="ECO:0000256" key="1">
    <source>
        <dbReference type="SAM" id="MobiDB-lite"/>
    </source>
</evidence>
<evidence type="ECO:0000313" key="4">
    <source>
        <dbReference type="EMBL" id="CAD9330520.1"/>
    </source>
</evidence>
<feature type="compositionally biased region" description="Acidic residues" evidence="1">
    <location>
        <begin position="411"/>
        <end position="443"/>
    </location>
</feature>
<feature type="compositionally biased region" description="Basic and acidic residues" evidence="1">
    <location>
        <begin position="444"/>
        <end position="454"/>
    </location>
</feature>